<organism evidence="2 3">
    <name type="scientific">Corynebacterium marinum DSM 44953</name>
    <dbReference type="NCBI Taxonomy" id="1224162"/>
    <lineage>
        <taxon>Bacteria</taxon>
        <taxon>Bacillati</taxon>
        <taxon>Actinomycetota</taxon>
        <taxon>Actinomycetes</taxon>
        <taxon>Mycobacteriales</taxon>
        <taxon>Corynebacteriaceae</taxon>
        <taxon>Corynebacterium</taxon>
    </lineage>
</organism>
<evidence type="ECO:0000313" key="3">
    <source>
        <dbReference type="Proteomes" id="UP000031928"/>
    </source>
</evidence>
<proteinExistence type="predicted"/>
<dbReference type="Proteomes" id="UP000031928">
    <property type="component" value="Chromosome"/>
</dbReference>
<dbReference type="RefSeq" id="WP_042622050.1">
    <property type="nucleotide sequence ID" value="NZ_CP007790.1"/>
</dbReference>
<gene>
    <name evidence="2" type="ORF">B840_10435</name>
</gene>
<dbReference type="OrthoDB" id="5405911at2"/>
<accession>A0A0B6TVN7</accession>
<evidence type="ECO:0000259" key="1">
    <source>
        <dbReference type="PROSITE" id="PS51729"/>
    </source>
</evidence>
<feature type="domain" description="N-acetyltransferase" evidence="1">
    <location>
        <begin position="9"/>
        <end position="96"/>
    </location>
</feature>
<dbReference type="InterPro" id="IPR045057">
    <property type="entry name" value="Gcn5-rel_NAT"/>
</dbReference>
<dbReference type="SUPFAM" id="SSF55729">
    <property type="entry name" value="Acyl-CoA N-acyltransferases (Nat)"/>
    <property type="match status" value="1"/>
</dbReference>
<dbReference type="PANTHER" id="PTHR31435">
    <property type="entry name" value="PROTEIN NATD1"/>
    <property type="match status" value="1"/>
</dbReference>
<evidence type="ECO:0000313" key="2">
    <source>
        <dbReference type="EMBL" id="AJK69665.1"/>
    </source>
</evidence>
<dbReference type="CDD" id="cd04301">
    <property type="entry name" value="NAT_SF"/>
    <property type="match status" value="1"/>
</dbReference>
<dbReference type="AlphaFoldDB" id="A0A0B6TVN7"/>
<dbReference type="PANTHER" id="PTHR31435:SF9">
    <property type="entry name" value="PROTEIN NATD1"/>
    <property type="match status" value="1"/>
</dbReference>
<dbReference type="HOGENOM" id="CLU_132888_0_1_11"/>
<reference evidence="2 3" key="1">
    <citation type="submission" date="2014-05" db="EMBL/GenBank/DDBJ databases">
        <title>Complete genome sequence of Corynebacterium marinum DSM 44953.</title>
        <authorList>
            <person name="Schaffert L."/>
            <person name="Albersmeier A."/>
            <person name="Kalinowski J."/>
            <person name="Ruckert C."/>
        </authorList>
    </citation>
    <scope>NUCLEOTIDE SEQUENCE [LARGE SCALE GENOMIC DNA]</scope>
    <source>
        <strain evidence="2 3">DSM 44953</strain>
    </source>
</reference>
<dbReference type="STRING" id="1224162.B840_10435"/>
<dbReference type="EMBL" id="CP007790">
    <property type="protein sequence ID" value="AJK69665.1"/>
    <property type="molecule type" value="Genomic_DNA"/>
</dbReference>
<dbReference type="Gene3D" id="3.40.630.30">
    <property type="match status" value="1"/>
</dbReference>
<dbReference type="KEGG" id="cmq:B840_10435"/>
<sequence>MADKNFDITHNEGKKRFEIAVDGREAGYASYVPREGNVLDFNHTVVDQAFRGRGLSTPLIKAALDWARDEGASVRTTCSAVEHFVNKNEDYRAICVE</sequence>
<dbReference type="InterPro" id="IPR016181">
    <property type="entry name" value="Acyl_CoA_acyltransferase"/>
</dbReference>
<dbReference type="Pfam" id="PF14542">
    <property type="entry name" value="Acetyltransf_CG"/>
    <property type="match status" value="1"/>
</dbReference>
<name>A0A0B6TVN7_9CORY</name>
<dbReference type="InterPro" id="IPR031165">
    <property type="entry name" value="GNAT_YJDJ"/>
</dbReference>
<keyword evidence="3" id="KW-1185">Reference proteome</keyword>
<protein>
    <recommendedName>
        <fullName evidence="1">N-acetyltransferase domain-containing protein</fullName>
    </recommendedName>
</protein>
<dbReference type="PROSITE" id="PS51729">
    <property type="entry name" value="GNAT_YJDJ"/>
    <property type="match status" value="1"/>
</dbReference>